<sequence length="234" mass="23667">MLPFGPSAPPAPSTAPEDTRPPFTSLPTSTLFTHLDRIRAHQVRLALDHMALTSLQKEGGGADVVTMDELWGEVGGAKDGGKEGKGKEGAKERYEKNSERFARKQADVGGIVDKLDALSSELARFVAETLPVGPSPSSTTTTSQPQPQTPTTTPAPLGTPLPHRLSTVPAPQSGPSSPARRATTAGAEGIAADGVGGIKAPPPMGAGAVAGSMLAGRTDGGVQRKAPGGGGAPS</sequence>
<feature type="compositionally biased region" description="Low complexity" evidence="1">
    <location>
        <begin position="129"/>
        <end position="162"/>
    </location>
</feature>
<dbReference type="OrthoDB" id="2179522at2759"/>
<feature type="region of interest" description="Disordered" evidence="1">
    <location>
        <begin position="129"/>
        <end position="234"/>
    </location>
</feature>
<feature type="compositionally biased region" description="Pro residues" evidence="1">
    <location>
        <begin position="1"/>
        <end position="13"/>
    </location>
</feature>
<keyword evidence="3" id="KW-1185">Reference proteome</keyword>
<organism evidence="2 3">
    <name type="scientific">Gonapodya prolifera (strain JEL478)</name>
    <name type="common">Monoblepharis prolifera</name>
    <dbReference type="NCBI Taxonomy" id="1344416"/>
    <lineage>
        <taxon>Eukaryota</taxon>
        <taxon>Fungi</taxon>
        <taxon>Fungi incertae sedis</taxon>
        <taxon>Chytridiomycota</taxon>
        <taxon>Chytridiomycota incertae sedis</taxon>
        <taxon>Monoblepharidomycetes</taxon>
        <taxon>Monoblepharidales</taxon>
        <taxon>Gonapodyaceae</taxon>
        <taxon>Gonapodya</taxon>
    </lineage>
</organism>
<feature type="compositionally biased region" description="Basic and acidic residues" evidence="1">
    <location>
        <begin position="79"/>
        <end position="98"/>
    </location>
</feature>
<reference evidence="2 3" key="1">
    <citation type="journal article" date="2015" name="Genome Biol. Evol.">
        <title>Phylogenomic analyses indicate that early fungi evolved digesting cell walls of algal ancestors of land plants.</title>
        <authorList>
            <person name="Chang Y."/>
            <person name="Wang S."/>
            <person name="Sekimoto S."/>
            <person name="Aerts A.L."/>
            <person name="Choi C."/>
            <person name="Clum A."/>
            <person name="LaButti K.M."/>
            <person name="Lindquist E.A."/>
            <person name="Yee Ngan C."/>
            <person name="Ohm R.A."/>
            <person name="Salamov A.A."/>
            <person name="Grigoriev I.V."/>
            <person name="Spatafora J.W."/>
            <person name="Berbee M.L."/>
        </authorList>
    </citation>
    <scope>NUCLEOTIDE SEQUENCE [LARGE SCALE GENOMIC DNA]</scope>
    <source>
        <strain evidence="2 3">JEL478</strain>
    </source>
</reference>
<feature type="region of interest" description="Disordered" evidence="1">
    <location>
        <begin position="1"/>
        <end position="28"/>
    </location>
</feature>
<dbReference type="EMBL" id="KQ965761">
    <property type="protein sequence ID" value="KXS15634.1"/>
    <property type="molecule type" value="Genomic_DNA"/>
</dbReference>
<accession>A0A139AGE5</accession>
<evidence type="ECO:0000313" key="2">
    <source>
        <dbReference type="EMBL" id="KXS15634.1"/>
    </source>
</evidence>
<feature type="region of interest" description="Disordered" evidence="1">
    <location>
        <begin position="73"/>
        <end position="98"/>
    </location>
</feature>
<evidence type="ECO:0000256" key="1">
    <source>
        <dbReference type="SAM" id="MobiDB-lite"/>
    </source>
</evidence>
<protein>
    <submittedName>
        <fullName evidence="2">Uncharacterized protein</fullName>
    </submittedName>
</protein>
<name>A0A139AGE5_GONPJ</name>
<evidence type="ECO:0000313" key="3">
    <source>
        <dbReference type="Proteomes" id="UP000070544"/>
    </source>
</evidence>
<dbReference type="Proteomes" id="UP000070544">
    <property type="component" value="Unassembled WGS sequence"/>
</dbReference>
<gene>
    <name evidence="2" type="ORF">M427DRAFT_69981</name>
</gene>
<dbReference type="AlphaFoldDB" id="A0A139AGE5"/>
<proteinExistence type="predicted"/>